<feature type="region of interest" description="Disordered" evidence="1">
    <location>
        <begin position="1"/>
        <end position="43"/>
    </location>
</feature>
<proteinExistence type="predicted"/>
<keyword evidence="3" id="KW-1185">Reference proteome</keyword>
<evidence type="ECO:0000256" key="1">
    <source>
        <dbReference type="SAM" id="MobiDB-lite"/>
    </source>
</evidence>
<feature type="compositionally biased region" description="Basic and acidic residues" evidence="1">
    <location>
        <begin position="11"/>
        <end position="27"/>
    </location>
</feature>
<reference evidence="2" key="1">
    <citation type="submission" date="2024-03" db="EMBL/GenBank/DDBJ databases">
        <authorList>
            <consortium name="ELIXIR-Norway"/>
            <consortium name="Elixir Norway"/>
        </authorList>
    </citation>
    <scope>NUCLEOTIDE SEQUENCE</scope>
</reference>
<protein>
    <submittedName>
        <fullName evidence="2">Uncharacterized protein</fullName>
    </submittedName>
</protein>
<evidence type="ECO:0000313" key="3">
    <source>
        <dbReference type="Proteomes" id="UP001497522"/>
    </source>
</evidence>
<sequence>MGVGVWRGKAKAQEKAQKMQGRWRESQGARASGRLTKAPDEHGEGLTGCGSFRQALSARLCLGFFLIQKLLSFRVLKRTELVDRPRCAMILRLTVPALSRRLHKLQFLAWKTQQLTVPPEAPIPGVEEAAGDSDDIMEYSSGVEEVAPSCVLEWHFSLFDRECFLLHCWKVQDTGSGTSGVYRSPVRSLKELEEAGEECNSIHLISVDFVFPKLFHSDVPELEVTEELIELVMRINKDRVPLSLGRCWGVSIYFFSQCMVFQPAKVYEAGGGDGHR</sequence>
<dbReference type="EMBL" id="OZ023718">
    <property type="protein sequence ID" value="CAK9867833.1"/>
    <property type="molecule type" value="Genomic_DNA"/>
</dbReference>
<gene>
    <name evidence="2" type="ORF">CSSPJE1EN2_LOCUS10828</name>
</gene>
<accession>A0ABP1AZ15</accession>
<evidence type="ECO:0000313" key="2">
    <source>
        <dbReference type="EMBL" id="CAK9867833.1"/>
    </source>
</evidence>
<organism evidence="2 3">
    <name type="scientific">Sphagnum jensenii</name>
    <dbReference type="NCBI Taxonomy" id="128206"/>
    <lineage>
        <taxon>Eukaryota</taxon>
        <taxon>Viridiplantae</taxon>
        <taxon>Streptophyta</taxon>
        <taxon>Embryophyta</taxon>
        <taxon>Bryophyta</taxon>
        <taxon>Sphagnophytina</taxon>
        <taxon>Sphagnopsida</taxon>
        <taxon>Sphagnales</taxon>
        <taxon>Sphagnaceae</taxon>
        <taxon>Sphagnum</taxon>
    </lineage>
</organism>
<name>A0ABP1AZ15_9BRYO</name>
<dbReference type="Proteomes" id="UP001497522">
    <property type="component" value="Chromosome 17"/>
</dbReference>